<feature type="region of interest" description="Disordered" evidence="16">
    <location>
        <begin position="62"/>
        <end position="142"/>
    </location>
</feature>
<feature type="compositionally biased region" description="Basic and acidic residues" evidence="16">
    <location>
        <begin position="257"/>
        <end position="266"/>
    </location>
</feature>
<evidence type="ECO:0000256" key="13">
    <source>
        <dbReference type="ARBA" id="ARBA00023306"/>
    </source>
</evidence>
<proteinExistence type="predicted"/>
<keyword evidence="13" id="KW-0131">Cell cycle</keyword>
<sequence length="266" mass="30639">MKGSEFIPKSDVRQLIKVTRTKTNKINHPYARYNQLGRISCIVCGVQIKSEFAWQAHILSRTHKQNESREHQNSTKRASEQAGHTEPPTKQSRVQGLKTSDSIISKDTEQSNPKAPGSEVILNEKNPAEKTGTMTSESKLPEGFFDDRYKDAKIRNVPYKDKITEEVEQFQREMIALEKESEQIVEKEMEAIVSDRNLEEIDTQLEKWKHIENLQIESEKWGAKQRSKPEGQKTTDAEIKQEASDSESDIDDIDELYDFRRKNTAT</sequence>
<dbReference type="InterPro" id="IPR036236">
    <property type="entry name" value="Znf_C2H2_sf"/>
</dbReference>
<feature type="coiled-coil region" evidence="15">
    <location>
        <begin position="160"/>
        <end position="187"/>
    </location>
</feature>
<evidence type="ECO:0000256" key="2">
    <source>
        <dbReference type="ARBA" id="ARBA00004324"/>
    </source>
</evidence>
<feature type="compositionally biased region" description="Basic and acidic residues" evidence="16">
    <location>
        <begin position="218"/>
        <end position="243"/>
    </location>
</feature>
<comment type="subcellular location">
    <subcellularLocation>
        <location evidence="1">Chromosome</location>
    </subcellularLocation>
    <subcellularLocation>
        <location evidence="2">Nucleus speckle</location>
    </subcellularLocation>
</comment>
<comment type="caution">
    <text evidence="18">The sequence shown here is derived from an EMBL/GenBank/DDBJ whole genome shotgun (WGS) entry which is preliminary data.</text>
</comment>
<organism evidence="18 19">
    <name type="scientific">Calicophoron daubneyi</name>
    <name type="common">Rumen fluke</name>
    <name type="synonym">Paramphistomum daubneyi</name>
    <dbReference type="NCBI Taxonomy" id="300641"/>
    <lineage>
        <taxon>Eukaryota</taxon>
        <taxon>Metazoa</taxon>
        <taxon>Spiralia</taxon>
        <taxon>Lophotrochozoa</taxon>
        <taxon>Platyhelminthes</taxon>
        <taxon>Trematoda</taxon>
        <taxon>Digenea</taxon>
        <taxon>Plagiorchiida</taxon>
        <taxon>Pronocephalata</taxon>
        <taxon>Paramphistomoidea</taxon>
        <taxon>Paramphistomidae</taxon>
        <taxon>Calicophoron</taxon>
    </lineage>
</organism>
<evidence type="ECO:0000313" key="18">
    <source>
        <dbReference type="EMBL" id="CAL5136517.1"/>
    </source>
</evidence>
<feature type="compositionally biased region" description="Acidic residues" evidence="16">
    <location>
        <begin position="244"/>
        <end position="256"/>
    </location>
</feature>
<feature type="compositionally biased region" description="Basic and acidic residues" evidence="16">
    <location>
        <begin position="64"/>
        <end position="79"/>
    </location>
</feature>
<keyword evidence="10" id="KW-0862">Zinc</keyword>
<dbReference type="PANTHER" id="PTHR13278">
    <property type="entry name" value="ZINC FINGER PROTEIN 830"/>
    <property type="match status" value="1"/>
</dbReference>
<gene>
    <name evidence="18" type="ORF">CDAUBV1_LOCUS10601</name>
</gene>
<feature type="region of interest" description="Disordered" evidence="16">
    <location>
        <begin position="218"/>
        <end position="266"/>
    </location>
</feature>
<evidence type="ECO:0000256" key="15">
    <source>
        <dbReference type="SAM" id="Coils"/>
    </source>
</evidence>
<evidence type="ECO:0000256" key="16">
    <source>
        <dbReference type="SAM" id="MobiDB-lite"/>
    </source>
</evidence>
<dbReference type="AlphaFoldDB" id="A0AAV2TJG2"/>
<dbReference type="GO" id="GO:0044773">
    <property type="term" value="P:mitotic DNA damage checkpoint signaling"/>
    <property type="evidence" value="ECO:0007669"/>
    <property type="project" value="TreeGrafter"/>
</dbReference>
<keyword evidence="12" id="KW-0539">Nucleus</keyword>
<keyword evidence="7" id="KW-0479">Metal-binding</keyword>
<evidence type="ECO:0000256" key="12">
    <source>
        <dbReference type="ARBA" id="ARBA00023242"/>
    </source>
</evidence>
<dbReference type="SUPFAM" id="SSF57667">
    <property type="entry name" value="beta-beta-alpha zinc fingers"/>
    <property type="match status" value="1"/>
</dbReference>
<evidence type="ECO:0000256" key="1">
    <source>
        <dbReference type="ARBA" id="ARBA00004286"/>
    </source>
</evidence>
<keyword evidence="6" id="KW-0132">Cell division</keyword>
<dbReference type="InterPro" id="IPR040050">
    <property type="entry name" value="ZNF830-like"/>
</dbReference>
<evidence type="ECO:0000256" key="9">
    <source>
        <dbReference type="ARBA" id="ARBA00022776"/>
    </source>
</evidence>
<name>A0AAV2TJG2_CALDB</name>
<accession>A0AAV2TJG2</accession>
<evidence type="ECO:0000259" key="17">
    <source>
        <dbReference type="Pfam" id="PF23406"/>
    </source>
</evidence>
<keyword evidence="8" id="KW-0863">Zinc-finger</keyword>
<evidence type="ECO:0000256" key="5">
    <source>
        <dbReference type="ARBA" id="ARBA00022473"/>
    </source>
</evidence>
<dbReference type="PANTHER" id="PTHR13278:SF0">
    <property type="entry name" value="ZINC FINGER PROTEIN 830"/>
    <property type="match status" value="1"/>
</dbReference>
<evidence type="ECO:0000256" key="11">
    <source>
        <dbReference type="ARBA" id="ARBA00023054"/>
    </source>
</evidence>
<dbReference type="Pfam" id="PF23406">
    <property type="entry name" value="ZNF380_CC"/>
    <property type="match status" value="1"/>
</dbReference>
<protein>
    <recommendedName>
        <fullName evidence="3">Zinc finger protein 830</fullName>
    </recommendedName>
    <alternativeName>
        <fullName evidence="14">Coiled-coil domain-containing protein 16</fullName>
    </alternativeName>
</protein>
<evidence type="ECO:0000256" key="10">
    <source>
        <dbReference type="ARBA" id="ARBA00022833"/>
    </source>
</evidence>
<evidence type="ECO:0000256" key="4">
    <source>
        <dbReference type="ARBA" id="ARBA00022454"/>
    </source>
</evidence>
<dbReference type="EMBL" id="CAXLJL010000323">
    <property type="protein sequence ID" value="CAL5136517.1"/>
    <property type="molecule type" value="Genomic_DNA"/>
</dbReference>
<feature type="compositionally biased region" description="Polar residues" evidence="16">
    <location>
        <begin position="88"/>
        <end position="103"/>
    </location>
</feature>
<evidence type="ECO:0000256" key="3">
    <source>
        <dbReference type="ARBA" id="ARBA00017358"/>
    </source>
</evidence>
<keyword evidence="11 15" id="KW-0175">Coiled coil</keyword>
<reference evidence="18" key="1">
    <citation type="submission" date="2024-06" db="EMBL/GenBank/DDBJ databases">
        <authorList>
            <person name="Liu X."/>
            <person name="Lenzi L."/>
            <person name="Haldenby T S."/>
            <person name="Uol C."/>
        </authorList>
    </citation>
    <scope>NUCLEOTIDE SEQUENCE</scope>
</reference>
<dbReference type="GO" id="GO:0003676">
    <property type="term" value="F:nucleic acid binding"/>
    <property type="evidence" value="ECO:0007669"/>
    <property type="project" value="InterPro"/>
</dbReference>
<evidence type="ECO:0000256" key="6">
    <source>
        <dbReference type="ARBA" id="ARBA00022618"/>
    </source>
</evidence>
<evidence type="ECO:0000256" key="7">
    <source>
        <dbReference type="ARBA" id="ARBA00022723"/>
    </source>
</evidence>
<evidence type="ECO:0000256" key="14">
    <source>
        <dbReference type="ARBA" id="ARBA00030672"/>
    </source>
</evidence>
<keyword evidence="4" id="KW-0158">Chromosome</keyword>
<evidence type="ECO:0000313" key="19">
    <source>
        <dbReference type="Proteomes" id="UP001497525"/>
    </source>
</evidence>
<dbReference type="GO" id="GO:0033314">
    <property type="term" value="P:mitotic DNA replication checkpoint signaling"/>
    <property type="evidence" value="ECO:0007669"/>
    <property type="project" value="TreeGrafter"/>
</dbReference>
<keyword evidence="5" id="KW-0217">Developmental protein</keyword>
<dbReference type="InterPro" id="IPR059039">
    <property type="entry name" value="ZNF380_CC"/>
</dbReference>
<dbReference type="GO" id="GO:0033260">
    <property type="term" value="P:nuclear DNA replication"/>
    <property type="evidence" value="ECO:0007669"/>
    <property type="project" value="TreeGrafter"/>
</dbReference>
<dbReference type="Proteomes" id="UP001497525">
    <property type="component" value="Unassembled WGS sequence"/>
</dbReference>
<dbReference type="GO" id="GO:0005681">
    <property type="term" value="C:spliceosomal complex"/>
    <property type="evidence" value="ECO:0007669"/>
    <property type="project" value="InterPro"/>
</dbReference>
<evidence type="ECO:0000256" key="8">
    <source>
        <dbReference type="ARBA" id="ARBA00022771"/>
    </source>
</evidence>
<feature type="domain" description="ZNF380 coiled-coil" evidence="17">
    <location>
        <begin position="140"/>
        <end position="219"/>
    </location>
</feature>
<keyword evidence="9" id="KW-0498">Mitosis</keyword>
<dbReference type="GO" id="GO:0008270">
    <property type="term" value="F:zinc ion binding"/>
    <property type="evidence" value="ECO:0007669"/>
    <property type="project" value="UniProtKB-KW"/>
</dbReference>